<dbReference type="EMBL" id="CP001841">
    <property type="protein sequence ID" value="AEF82831.1"/>
    <property type="molecule type" value="Genomic_DNA"/>
</dbReference>
<protein>
    <submittedName>
        <fullName evidence="1">Putative PHP domain protein</fullName>
    </submittedName>
</protein>
<dbReference type="SUPFAM" id="SSF89550">
    <property type="entry name" value="PHP domain-like"/>
    <property type="match status" value="1"/>
</dbReference>
<dbReference type="InParanoid" id="F5YF56"/>
<dbReference type="AlphaFoldDB" id="F5YF56"/>
<dbReference type="KEGG" id="taz:TREAZ_2509"/>
<dbReference type="Gene3D" id="3.20.20.140">
    <property type="entry name" value="Metal-dependent hydrolases"/>
    <property type="match status" value="1"/>
</dbReference>
<dbReference type="InterPro" id="IPR016195">
    <property type="entry name" value="Pol/histidinol_Pase-like"/>
</dbReference>
<dbReference type="eggNOG" id="COG0613">
    <property type="taxonomic scope" value="Bacteria"/>
</dbReference>
<sequence>MPYLYETHMHTSQASACGVSRGREYISRYKDLGYTGIIITDHFFGGNSAVDRSLPWKRRIELFCRGWEDAREEGARKGLDVFFGWEQTYDGDDYLIYGLDKAWLMEHPESASWSRKQQFEGVGRAGGCVVQAHPFRQHFYIRRVTLASALVHGVEAANGGNSEQSYDALAWAYAKKLGLPVTAGSDIHEACDVREGNVLGVWLDKKMETIADYVVAVKGNNIARLNICPGRCDLRGNEDTIIPVEILDAQEKVIARDIRKFLNL</sequence>
<dbReference type="Proteomes" id="UP000009222">
    <property type="component" value="Chromosome"/>
</dbReference>
<dbReference type="GO" id="GO:0004534">
    <property type="term" value="F:5'-3' RNA exonuclease activity"/>
    <property type="evidence" value="ECO:0007669"/>
    <property type="project" value="TreeGrafter"/>
</dbReference>
<gene>
    <name evidence="1" type="ordered locus">TREAZ_2509</name>
</gene>
<dbReference type="HOGENOM" id="CLU_082667_0_0_12"/>
<proteinExistence type="predicted"/>
<evidence type="ECO:0000313" key="2">
    <source>
        <dbReference type="Proteomes" id="UP000009222"/>
    </source>
</evidence>
<dbReference type="CDD" id="cd07432">
    <property type="entry name" value="PHP_HisPPase"/>
    <property type="match status" value="1"/>
</dbReference>
<dbReference type="PANTHER" id="PTHR42924">
    <property type="entry name" value="EXONUCLEASE"/>
    <property type="match status" value="1"/>
</dbReference>
<evidence type="ECO:0000313" key="1">
    <source>
        <dbReference type="EMBL" id="AEF82831.1"/>
    </source>
</evidence>
<dbReference type="STRING" id="545695.TREAZ_2509"/>
<accession>F5YF56</accession>
<reference evidence="1 2" key="2">
    <citation type="journal article" date="2011" name="ISME J.">
        <title>RNA-seq reveals cooperative metabolic interactions between two termite-gut spirochete species in co-culture.</title>
        <authorList>
            <person name="Rosenthal A.Z."/>
            <person name="Matson E.G."/>
            <person name="Eldar A."/>
            <person name="Leadbetter J.R."/>
        </authorList>
    </citation>
    <scope>NUCLEOTIDE SEQUENCE [LARGE SCALE GENOMIC DNA]</scope>
    <source>
        <strain evidence="2">ATCC BAA-888 / DSM 13862 / ZAS-9</strain>
    </source>
</reference>
<dbReference type="PANTHER" id="PTHR42924:SF3">
    <property type="entry name" value="POLYMERASE_HISTIDINOL PHOSPHATASE N-TERMINAL DOMAIN-CONTAINING PROTEIN"/>
    <property type="match status" value="1"/>
</dbReference>
<dbReference type="RefSeq" id="WP_015713015.1">
    <property type="nucleotide sequence ID" value="NC_015577.1"/>
</dbReference>
<dbReference type="GO" id="GO:0035312">
    <property type="term" value="F:5'-3' DNA exonuclease activity"/>
    <property type="evidence" value="ECO:0007669"/>
    <property type="project" value="TreeGrafter"/>
</dbReference>
<keyword evidence="2" id="KW-1185">Reference proteome</keyword>
<dbReference type="OrthoDB" id="9777619at2"/>
<dbReference type="Pfam" id="PF13263">
    <property type="entry name" value="PHP_C"/>
    <property type="match status" value="1"/>
</dbReference>
<dbReference type="InterPro" id="IPR052018">
    <property type="entry name" value="PHP_domain"/>
</dbReference>
<reference evidence="2" key="1">
    <citation type="submission" date="2009-12" db="EMBL/GenBank/DDBJ databases">
        <title>Complete sequence of Treponema azotonutricium strain ZAS-9.</title>
        <authorList>
            <person name="Tetu S.G."/>
            <person name="Matson E."/>
            <person name="Ren Q."/>
            <person name="Seshadri R."/>
            <person name="Elbourne L."/>
            <person name="Hassan K.A."/>
            <person name="Durkin A."/>
            <person name="Radune D."/>
            <person name="Mohamoud Y."/>
            <person name="Shay R."/>
            <person name="Jin S."/>
            <person name="Zhang X."/>
            <person name="Lucey K."/>
            <person name="Ballor N.R."/>
            <person name="Ottesen E."/>
            <person name="Rosenthal R."/>
            <person name="Allen A."/>
            <person name="Leadbetter J.R."/>
            <person name="Paulsen I.T."/>
        </authorList>
    </citation>
    <scope>NUCLEOTIDE SEQUENCE [LARGE SCALE GENOMIC DNA]</scope>
    <source>
        <strain evidence="2">ATCC BAA-888 / DSM 13862 / ZAS-9</strain>
    </source>
</reference>
<name>F5YF56_LEAAZ</name>
<organism evidence="1 2">
    <name type="scientific">Leadbettera azotonutricia (strain ATCC BAA-888 / DSM 13862 / ZAS-9)</name>
    <name type="common">Treponema azotonutricium</name>
    <dbReference type="NCBI Taxonomy" id="545695"/>
    <lineage>
        <taxon>Bacteria</taxon>
        <taxon>Pseudomonadati</taxon>
        <taxon>Spirochaetota</taxon>
        <taxon>Spirochaetia</taxon>
        <taxon>Spirochaetales</taxon>
        <taxon>Breznakiellaceae</taxon>
        <taxon>Leadbettera</taxon>
    </lineage>
</organism>